<evidence type="ECO:0000256" key="2">
    <source>
        <dbReference type="ARBA" id="ARBA00022723"/>
    </source>
</evidence>
<keyword evidence="6" id="KW-0807">Transducer</keyword>
<protein>
    <submittedName>
        <fullName evidence="10">G-alpha-domain-containing protein</fullName>
    </submittedName>
</protein>
<dbReference type="STRING" id="1353952.A0A165CJP1"/>
<dbReference type="Gene3D" id="3.40.50.300">
    <property type="entry name" value="P-loop containing nucleotide triphosphate hydrolases"/>
    <property type="match status" value="1"/>
</dbReference>
<dbReference type="InterPro" id="IPR011025">
    <property type="entry name" value="GproteinA_insert"/>
</dbReference>
<feature type="binding site" evidence="7">
    <location>
        <begin position="334"/>
        <end position="340"/>
    </location>
    <ligand>
        <name>GTP</name>
        <dbReference type="ChEBI" id="CHEBI:37565"/>
    </ligand>
</feature>
<dbReference type="SUPFAM" id="SSF47895">
    <property type="entry name" value="Transducin (alpha subunit), insertion domain"/>
    <property type="match status" value="1"/>
</dbReference>
<evidence type="ECO:0000313" key="10">
    <source>
        <dbReference type="EMBL" id="KZT50916.1"/>
    </source>
</evidence>
<dbReference type="GO" id="GO:0007189">
    <property type="term" value="P:adenylate cyclase-activating G protein-coupled receptor signaling pathway"/>
    <property type="evidence" value="ECO:0007669"/>
    <property type="project" value="TreeGrafter"/>
</dbReference>
<dbReference type="GO" id="GO:0046872">
    <property type="term" value="F:metal ion binding"/>
    <property type="evidence" value="ECO:0007669"/>
    <property type="project" value="UniProtKB-KW"/>
</dbReference>
<dbReference type="PRINTS" id="PR00318">
    <property type="entry name" value="GPROTEINA"/>
</dbReference>
<dbReference type="FunFam" id="3.40.50.300:FF:000181">
    <property type="entry name" value="Guanine nucleotide-binding protein subunit alpha"/>
    <property type="match status" value="1"/>
</dbReference>
<dbReference type="InterPro" id="IPR027417">
    <property type="entry name" value="P-loop_NTPase"/>
</dbReference>
<dbReference type="OrthoDB" id="5817230at2759"/>
<accession>A0A165CJP1</accession>
<feature type="region of interest" description="Disordered" evidence="9">
    <location>
        <begin position="68"/>
        <end position="257"/>
    </location>
</feature>
<dbReference type="InterPro" id="IPR001019">
    <property type="entry name" value="Gprotein_alpha_su"/>
</dbReference>
<evidence type="ECO:0000256" key="9">
    <source>
        <dbReference type="SAM" id="MobiDB-lite"/>
    </source>
</evidence>
<organism evidence="10 11">
    <name type="scientific">Calocera cornea HHB12733</name>
    <dbReference type="NCBI Taxonomy" id="1353952"/>
    <lineage>
        <taxon>Eukaryota</taxon>
        <taxon>Fungi</taxon>
        <taxon>Dikarya</taxon>
        <taxon>Basidiomycota</taxon>
        <taxon>Agaricomycotina</taxon>
        <taxon>Dacrymycetes</taxon>
        <taxon>Dacrymycetales</taxon>
        <taxon>Dacrymycetaceae</taxon>
        <taxon>Calocera</taxon>
    </lineage>
</organism>
<evidence type="ECO:0000256" key="3">
    <source>
        <dbReference type="ARBA" id="ARBA00022741"/>
    </source>
</evidence>
<dbReference type="InParanoid" id="A0A165CJP1"/>
<name>A0A165CJP1_9BASI</name>
<dbReference type="Pfam" id="PF00503">
    <property type="entry name" value="G-alpha"/>
    <property type="match status" value="1"/>
</dbReference>
<comment type="subunit">
    <text evidence="1">G proteins are composed of 3 units; alpha, beta and gamma. The alpha chain contains the guanine nucleotide binding site.</text>
</comment>
<feature type="binding site" evidence="7">
    <location>
        <begin position="359"/>
        <end position="363"/>
    </location>
    <ligand>
        <name>GTP</name>
        <dbReference type="ChEBI" id="CHEBI:37565"/>
    </ligand>
</feature>
<dbReference type="GO" id="GO:0005834">
    <property type="term" value="C:heterotrimeric G-protein complex"/>
    <property type="evidence" value="ECO:0007669"/>
    <property type="project" value="TreeGrafter"/>
</dbReference>
<dbReference type="EMBL" id="KV424136">
    <property type="protein sequence ID" value="KZT50916.1"/>
    <property type="molecule type" value="Genomic_DNA"/>
</dbReference>
<feature type="binding site" evidence="8">
    <location>
        <position position="340"/>
    </location>
    <ligand>
        <name>Mg(2+)</name>
        <dbReference type="ChEBI" id="CHEBI:18420"/>
    </ligand>
</feature>
<evidence type="ECO:0000256" key="6">
    <source>
        <dbReference type="ARBA" id="ARBA00023224"/>
    </source>
</evidence>
<feature type="binding site" evidence="7">
    <location>
        <begin position="428"/>
        <end position="431"/>
    </location>
    <ligand>
        <name>GTP</name>
        <dbReference type="ChEBI" id="CHEBI:37565"/>
    </ligand>
</feature>
<feature type="compositionally biased region" description="Low complexity" evidence="9">
    <location>
        <begin position="163"/>
        <end position="182"/>
    </location>
</feature>
<keyword evidence="3 7" id="KW-0547">Nucleotide-binding</keyword>
<sequence>MKIIHGGGFTPAELRQYRQIVRHNLVDSAQQLLRVILQWGYRPELGDLPPGWDRPAAEAEEEVGRYGLGDGQAQGEGAPIVNLPGTEDFSVPIRLPDEEDEGALSAGGARGRRPRAQTRDSGPPDQPVSFEDMMTADATAGRDWGRGSVSSKRGKKRRGEVDQAAAAAAPPLPGQAQGQGRANYDPRAARSTFSVSQTSTISDYGYPASSPTTSAFQLEYDRPGAPPAPRGQGSLPTIMTSTSASTSAGSGSGPGAGGAGAAVRALLDFQLQDGKNVPPWIAQAILTLWTGQPFMPEILKRSNEFYLMDNAPYFFKNTLRICDKEYWPTNRDVLRSRVQTRGVTESRFVADRMHIHMYDVGGQRAERKKWIYAFEKVKCVIFTVALSEYDQTLLENPEQNRMQESMKLFENIIASRWFQNAVFVLFFNKMDVFEEKYQRSPLKDYFPEYSGPNVLSGVKYIIFKYIQLNRTGVRAYSHITTATDTKRIEILLASVRENILDTAIKSSGLI</sequence>
<evidence type="ECO:0000313" key="11">
    <source>
        <dbReference type="Proteomes" id="UP000076842"/>
    </source>
</evidence>
<feature type="compositionally biased region" description="Polar residues" evidence="9">
    <location>
        <begin position="191"/>
        <end position="202"/>
    </location>
</feature>
<feature type="compositionally biased region" description="Low complexity" evidence="9">
    <location>
        <begin position="240"/>
        <end position="249"/>
    </location>
</feature>
<keyword evidence="11" id="KW-1185">Reference proteome</keyword>
<evidence type="ECO:0000256" key="5">
    <source>
        <dbReference type="ARBA" id="ARBA00023134"/>
    </source>
</evidence>
<dbReference type="GO" id="GO:0031683">
    <property type="term" value="F:G-protein beta/gamma-subunit complex binding"/>
    <property type="evidence" value="ECO:0007669"/>
    <property type="project" value="InterPro"/>
</dbReference>
<keyword evidence="2 8" id="KW-0479">Metal-binding</keyword>
<evidence type="ECO:0000256" key="8">
    <source>
        <dbReference type="PIRSR" id="PIRSR601019-2"/>
    </source>
</evidence>
<dbReference type="Proteomes" id="UP000076842">
    <property type="component" value="Unassembled WGS sequence"/>
</dbReference>
<feature type="binding site" evidence="7">
    <location>
        <position position="482"/>
    </location>
    <ligand>
        <name>GTP</name>
        <dbReference type="ChEBI" id="CHEBI:37565"/>
    </ligand>
</feature>
<evidence type="ECO:0000256" key="4">
    <source>
        <dbReference type="ARBA" id="ARBA00022842"/>
    </source>
</evidence>
<dbReference type="CDD" id="cd00066">
    <property type="entry name" value="G-alpha"/>
    <property type="match status" value="1"/>
</dbReference>
<evidence type="ECO:0000256" key="1">
    <source>
        <dbReference type="ARBA" id="ARBA00011356"/>
    </source>
</evidence>
<keyword evidence="4 8" id="KW-0460">Magnesium</keyword>
<dbReference type="PANTHER" id="PTHR10218:SF369">
    <property type="entry name" value="GUANINE NUCLEOTIDE-BINDING PROTEIN ALPHA-2 SUBUNIT"/>
    <property type="match status" value="1"/>
</dbReference>
<dbReference type="SMART" id="SM00275">
    <property type="entry name" value="G_alpha"/>
    <property type="match status" value="1"/>
</dbReference>
<dbReference type="PANTHER" id="PTHR10218">
    <property type="entry name" value="GTP-BINDING PROTEIN ALPHA SUBUNIT"/>
    <property type="match status" value="1"/>
</dbReference>
<dbReference type="GO" id="GO:0003924">
    <property type="term" value="F:GTPase activity"/>
    <property type="evidence" value="ECO:0007669"/>
    <property type="project" value="InterPro"/>
</dbReference>
<keyword evidence="5 7" id="KW-0342">GTP-binding</keyword>
<dbReference type="PROSITE" id="PS51882">
    <property type="entry name" value="G_ALPHA"/>
    <property type="match status" value="1"/>
</dbReference>
<dbReference type="GO" id="GO:0010255">
    <property type="term" value="P:glucose mediated signaling pathway"/>
    <property type="evidence" value="ECO:0007669"/>
    <property type="project" value="UniProtKB-ARBA"/>
</dbReference>
<dbReference type="GO" id="GO:0001664">
    <property type="term" value="F:G protein-coupled receptor binding"/>
    <property type="evidence" value="ECO:0007669"/>
    <property type="project" value="TreeGrafter"/>
</dbReference>
<dbReference type="AlphaFoldDB" id="A0A165CJP1"/>
<evidence type="ECO:0000256" key="7">
    <source>
        <dbReference type="PIRSR" id="PIRSR601019-1"/>
    </source>
</evidence>
<dbReference type="GO" id="GO:0005737">
    <property type="term" value="C:cytoplasm"/>
    <property type="evidence" value="ECO:0007669"/>
    <property type="project" value="TreeGrafter"/>
</dbReference>
<dbReference type="GO" id="GO:0005525">
    <property type="term" value="F:GTP binding"/>
    <property type="evidence" value="ECO:0007669"/>
    <property type="project" value="UniProtKB-KW"/>
</dbReference>
<dbReference type="SUPFAM" id="SSF52540">
    <property type="entry name" value="P-loop containing nucleoside triphosphate hydrolases"/>
    <property type="match status" value="1"/>
</dbReference>
<proteinExistence type="predicted"/>
<reference evidence="10 11" key="1">
    <citation type="journal article" date="2016" name="Mol. Biol. Evol.">
        <title>Comparative Genomics of Early-Diverging Mushroom-Forming Fungi Provides Insights into the Origins of Lignocellulose Decay Capabilities.</title>
        <authorList>
            <person name="Nagy L.G."/>
            <person name="Riley R."/>
            <person name="Tritt A."/>
            <person name="Adam C."/>
            <person name="Daum C."/>
            <person name="Floudas D."/>
            <person name="Sun H."/>
            <person name="Yadav J.S."/>
            <person name="Pangilinan J."/>
            <person name="Larsson K.H."/>
            <person name="Matsuura K."/>
            <person name="Barry K."/>
            <person name="Labutti K."/>
            <person name="Kuo R."/>
            <person name="Ohm R.A."/>
            <person name="Bhattacharya S.S."/>
            <person name="Shirouzu T."/>
            <person name="Yoshinaga Y."/>
            <person name="Martin F.M."/>
            <person name="Grigoriev I.V."/>
            <person name="Hibbett D.S."/>
        </authorList>
    </citation>
    <scope>NUCLEOTIDE SEQUENCE [LARGE SCALE GENOMIC DNA]</scope>
    <source>
        <strain evidence="10 11">HHB12733</strain>
    </source>
</reference>
<gene>
    <name evidence="10" type="ORF">CALCODRAFT_161894</name>
</gene>